<evidence type="ECO:0000256" key="2">
    <source>
        <dbReference type="SAM" id="MobiDB-lite"/>
    </source>
</evidence>
<reference evidence="3" key="1">
    <citation type="journal article" date="2022" name="bioRxiv">
        <title>Sequencing and chromosome-scale assembly of the giantPleurodeles waltlgenome.</title>
        <authorList>
            <person name="Brown T."/>
            <person name="Elewa A."/>
            <person name="Iarovenko S."/>
            <person name="Subramanian E."/>
            <person name="Araus A.J."/>
            <person name="Petzold A."/>
            <person name="Susuki M."/>
            <person name="Suzuki K.-i.T."/>
            <person name="Hayashi T."/>
            <person name="Toyoda A."/>
            <person name="Oliveira C."/>
            <person name="Osipova E."/>
            <person name="Leigh N.D."/>
            <person name="Simon A."/>
            <person name="Yun M.H."/>
        </authorList>
    </citation>
    <scope>NUCLEOTIDE SEQUENCE</scope>
    <source>
        <strain evidence="3">20211129_DDA</strain>
        <tissue evidence="3">Liver</tissue>
    </source>
</reference>
<keyword evidence="4" id="KW-1185">Reference proteome</keyword>
<feature type="coiled-coil region" evidence="1">
    <location>
        <begin position="118"/>
        <end position="145"/>
    </location>
</feature>
<name>A0AAV7PM71_PLEWA</name>
<dbReference type="EMBL" id="JANPWB010000011">
    <property type="protein sequence ID" value="KAJ1128456.1"/>
    <property type="molecule type" value="Genomic_DNA"/>
</dbReference>
<evidence type="ECO:0000256" key="1">
    <source>
        <dbReference type="SAM" id="Coils"/>
    </source>
</evidence>
<evidence type="ECO:0000313" key="3">
    <source>
        <dbReference type="EMBL" id="KAJ1128456.1"/>
    </source>
</evidence>
<dbReference type="Proteomes" id="UP001066276">
    <property type="component" value="Chromosome 7"/>
</dbReference>
<comment type="caution">
    <text evidence="3">The sequence shown here is derived from an EMBL/GenBank/DDBJ whole genome shotgun (WGS) entry which is preliminary data.</text>
</comment>
<gene>
    <name evidence="3" type="ORF">NDU88_006834</name>
</gene>
<proteinExistence type="predicted"/>
<protein>
    <submittedName>
        <fullName evidence="3">Uncharacterized protein</fullName>
    </submittedName>
</protein>
<keyword evidence="1" id="KW-0175">Coiled coil</keyword>
<feature type="region of interest" description="Disordered" evidence="2">
    <location>
        <begin position="72"/>
        <end position="104"/>
    </location>
</feature>
<feature type="region of interest" description="Disordered" evidence="2">
    <location>
        <begin position="1"/>
        <end position="24"/>
    </location>
</feature>
<sequence>MPSWKERSGTPVQHSPPLPEHYVDAGNRCPAGEYRDWAQATHRLDDIGERYHLLLIRTAITYLRHITMVKPKKHDNLPAGDSSPTGNQPPTPARESQARHEQQETTLDTVLLAIKDSGEALESKIDNLTADLSLLRDDHRKLKEMVGLHKSTLTGDLAAQKA</sequence>
<organism evidence="3 4">
    <name type="scientific">Pleurodeles waltl</name>
    <name type="common">Iberian ribbed newt</name>
    <dbReference type="NCBI Taxonomy" id="8319"/>
    <lineage>
        <taxon>Eukaryota</taxon>
        <taxon>Metazoa</taxon>
        <taxon>Chordata</taxon>
        <taxon>Craniata</taxon>
        <taxon>Vertebrata</taxon>
        <taxon>Euteleostomi</taxon>
        <taxon>Amphibia</taxon>
        <taxon>Batrachia</taxon>
        <taxon>Caudata</taxon>
        <taxon>Salamandroidea</taxon>
        <taxon>Salamandridae</taxon>
        <taxon>Pleurodelinae</taxon>
        <taxon>Pleurodeles</taxon>
    </lineage>
</organism>
<accession>A0AAV7PM71</accession>
<evidence type="ECO:0000313" key="4">
    <source>
        <dbReference type="Proteomes" id="UP001066276"/>
    </source>
</evidence>
<dbReference type="AlphaFoldDB" id="A0AAV7PM71"/>